<protein>
    <recommendedName>
        <fullName evidence="2">histidine kinase</fullName>
        <ecNumber evidence="2">2.7.13.3</ecNumber>
    </recommendedName>
</protein>
<dbReference type="Proteomes" id="UP000180175">
    <property type="component" value="Chromosome"/>
</dbReference>
<name>A0A1S2L5I8_9BACI</name>
<dbReference type="Pfam" id="PF00512">
    <property type="entry name" value="HisKA"/>
    <property type="match status" value="1"/>
</dbReference>
<dbReference type="CDD" id="cd00130">
    <property type="entry name" value="PAS"/>
    <property type="match status" value="1"/>
</dbReference>
<evidence type="ECO:0000256" key="3">
    <source>
        <dbReference type="ARBA" id="ARBA00022553"/>
    </source>
</evidence>
<dbReference type="NCBIfam" id="TIGR00229">
    <property type="entry name" value="sensory_box"/>
    <property type="match status" value="1"/>
</dbReference>
<evidence type="ECO:0000313" key="10">
    <source>
        <dbReference type="EMBL" id="OIJ07253.1"/>
    </source>
</evidence>
<evidence type="ECO:0000256" key="8">
    <source>
        <dbReference type="ARBA" id="ARBA00023012"/>
    </source>
</evidence>
<keyword evidence="3" id="KW-0597">Phosphoprotein</keyword>
<evidence type="ECO:0000256" key="5">
    <source>
        <dbReference type="ARBA" id="ARBA00022741"/>
    </source>
</evidence>
<dbReference type="PROSITE" id="PS50109">
    <property type="entry name" value="HIS_KIN"/>
    <property type="match status" value="1"/>
</dbReference>
<dbReference type="GO" id="GO:0005524">
    <property type="term" value="F:ATP binding"/>
    <property type="evidence" value="ECO:0007669"/>
    <property type="project" value="UniProtKB-KW"/>
</dbReference>
<dbReference type="EMBL" id="LQXD01000179">
    <property type="protein sequence ID" value="OIJ07253.1"/>
    <property type="molecule type" value="Genomic_DNA"/>
</dbReference>
<dbReference type="InterPro" id="IPR013767">
    <property type="entry name" value="PAS_fold"/>
</dbReference>
<proteinExistence type="predicted"/>
<accession>A0A1S2L5I8</accession>
<comment type="catalytic activity">
    <reaction evidence="1">
        <text>ATP + protein L-histidine = ADP + protein N-phospho-L-histidine.</text>
        <dbReference type="EC" id="2.7.13.3"/>
    </reaction>
</comment>
<keyword evidence="8" id="KW-0902">Two-component regulatory system</keyword>
<keyword evidence="7" id="KW-0067">ATP-binding</keyword>
<dbReference type="PANTHER" id="PTHR43065:SF10">
    <property type="entry name" value="PEROXIDE STRESS-ACTIVATED HISTIDINE KINASE MAK3"/>
    <property type="match status" value="1"/>
</dbReference>
<dbReference type="InterPro" id="IPR004358">
    <property type="entry name" value="Sig_transdc_His_kin-like_C"/>
</dbReference>
<evidence type="ECO:0000313" key="12">
    <source>
        <dbReference type="Proteomes" id="UP000180175"/>
    </source>
</evidence>
<feature type="domain" description="Histidine kinase" evidence="9">
    <location>
        <begin position="325"/>
        <end position="532"/>
    </location>
</feature>
<dbReference type="CDD" id="cd00075">
    <property type="entry name" value="HATPase"/>
    <property type="match status" value="1"/>
</dbReference>
<dbReference type="SUPFAM" id="SSF55785">
    <property type="entry name" value="PYP-like sensor domain (PAS domain)"/>
    <property type="match status" value="1"/>
</dbReference>
<dbReference type="InterPro" id="IPR029016">
    <property type="entry name" value="GAF-like_dom_sf"/>
</dbReference>
<dbReference type="SMART" id="SM00091">
    <property type="entry name" value="PAS"/>
    <property type="match status" value="1"/>
</dbReference>
<evidence type="ECO:0000256" key="4">
    <source>
        <dbReference type="ARBA" id="ARBA00022679"/>
    </source>
</evidence>
<dbReference type="PRINTS" id="PR00344">
    <property type="entry name" value="BCTRLSENSOR"/>
</dbReference>
<dbReference type="Gene3D" id="3.30.565.10">
    <property type="entry name" value="Histidine kinase-like ATPase, C-terminal domain"/>
    <property type="match status" value="1"/>
</dbReference>
<evidence type="ECO:0000256" key="1">
    <source>
        <dbReference type="ARBA" id="ARBA00000085"/>
    </source>
</evidence>
<dbReference type="SUPFAM" id="SSF47384">
    <property type="entry name" value="Homodimeric domain of signal transducing histidine kinase"/>
    <property type="match status" value="1"/>
</dbReference>
<evidence type="ECO:0000256" key="6">
    <source>
        <dbReference type="ARBA" id="ARBA00022777"/>
    </source>
</evidence>
<dbReference type="GO" id="GO:0000155">
    <property type="term" value="F:phosphorelay sensor kinase activity"/>
    <property type="evidence" value="ECO:0007669"/>
    <property type="project" value="InterPro"/>
</dbReference>
<keyword evidence="5" id="KW-0547">Nucleotide-binding</keyword>
<sequence>MNTEPLYIINSKYNCKNKYNLDPADIPRLTEVLQEQEITNERRKYQEIINVTKHFMSKLLLYMEGVPSLFIITNDSGVIIEIFGDNDLKNIFGVIPGIMFDEETSGTNSVSLCLKHKHPIQTIGTQHYHHCFHDFSCTSCLFQSIDHKYNPVVGTVTLMTKIGDSSAFHLGLLSSAIDSIEREITVNVQNRRLQELNQIMINTTCNGIIITDQDGIITSFNESAEKMFDINQLLCVGKSICVIEEISHYFINALEKNQEIINAEICYQIGKEKKYIIIDVLPIFDQKKDLIGCYGQFRDITERYIMEQQIIENEKLSTIGRLSAGLAHEIRNPLTPIMGFIHLLEKHYQDETAKDYLTIISDELERVNQLVSNFVLTSRPDAPSKKKMNVIDLLERTVIFMKSEATLKNIQIVVDDMLIEKVELSIDANQIKQVLINLIQNAMDVTPSGGKINVTALNDSEGIFIKVIDNGGGITKEESEQLFSPFFSTKENGVGLGLSVCERIVKNHQGKIFVESQLGEGSTFTVYLPLIN</sequence>
<reference evidence="11 12" key="3">
    <citation type="journal article" date="2019" name="Int. J. Syst. Evol. Microbiol.">
        <title>Anaerobacillus isosaccharinicus sp. nov., an alkaliphilic bacterium which degrades isosaccharinic acid.</title>
        <authorList>
            <person name="Bassil N.M."/>
            <person name="Lloyd J.R."/>
        </authorList>
    </citation>
    <scope>NUCLEOTIDE SEQUENCE [LARGE SCALE GENOMIC DNA]</scope>
    <source>
        <strain evidence="11 12">NB2006</strain>
    </source>
</reference>
<reference evidence="11" key="4">
    <citation type="submission" date="2020-10" db="EMBL/GenBank/DDBJ databases">
        <authorList>
            <person name="Bassil N.M."/>
            <person name="Lloyd J.R."/>
        </authorList>
    </citation>
    <scope>NUCLEOTIDE SEQUENCE</scope>
    <source>
        <strain evidence="11">NB2006</strain>
    </source>
</reference>
<gene>
    <name evidence="11" type="ORF">AWH56_005595</name>
    <name evidence="10" type="ORF">AWH56_20850</name>
</gene>
<evidence type="ECO:0000256" key="2">
    <source>
        <dbReference type="ARBA" id="ARBA00012438"/>
    </source>
</evidence>
<dbReference type="SUPFAM" id="SSF55874">
    <property type="entry name" value="ATPase domain of HSP90 chaperone/DNA topoisomerase II/histidine kinase"/>
    <property type="match status" value="1"/>
</dbReference>
<keyword evidence="4" id="KW-0808">Transferase</keyword>
<dbReference type="InterPro" id="IPR003661">
    <property type="entry name" value="HisK_dim/P_dom"/>
</dbReference>
<dbReference type="CDD" id="cd00082">
    <property type="entry name" value="HisKA"/>
    <property type="match status" value="1"/>
</dbReference>
<dbReference type="InterPro" id="IPR036890">
    <property type="entry name" value="HATPase_C_sf"/>
</dbReference>
<dbReference type="KEGG" id="aia:AWH56_005595"/>
<dbReference type="InterPro" id="IPR035965">
    <property type="entry name" value="PAS-like_dom_sf"/>
</dbReference>
<dbReference type="AlphaFoldDB" id="A0A1S2L5I8"/>
<organism evidence="10 12">
    <name type="scientific">Anaerobacillus isosaccharinicus</name>
    <dbReference type="NCBI Taxonomy" id="1532552"/>
    <lineage>
        <taxon>Bacteria</taxon>
        <taxon>Bacillati</taxon>
        <taxon>Bacillota</taxon>
        <taxon>Bacilli</taxon>
        <taxon>Bacillales</taxon>
        <taxon>Bacillaceae</taxon>
        <taxon>Anaerobacillus</taxon>
    </lineage>
</organism>
<dbReference type="InterPro" id="IPR000014">
    <property type="entry name" value="PAS"/>
</dbReference>
<dbReference type="OrthoDB" id="9784397at2"/>
<dbReference type="PANTHER" id="PTHR43065">
    <property type="entry name" value="SENSOR HISTIDINE KINASE"/>
    <property type="match status" value="1"/>
</dbReference>
<reference evidence="10 12" key="1">
    <citation type="submission" date="2016-10" db="EMBL/GenBank/DDBJ databases">
        <title>Draft genome sequences of four alkaliphilic bacteria belonging to the Anaerobacillus genus.</title>
        <authorList>
            <person name="Bassil N.M."/>
            <person name="Lloyd J.R."/>
        </authorList>
    </citation>
    <scope>NUCLEOTIDE SEQUENCE [LARGE SCALE GENOMIC DNA]</scope>
    <source>
        <strain evidence="10 12">NB2006</strain>
    </source>
</reference>
<dbReference type="SMART" id="SM00387">
    <property type="entry name" value="HATPase_c"/>
    <property type="match status" value="1"/>
</dbReference>
<dbReference type="InterPro" id="IPR005467">
    <property type="entry name" value="His_kinase_dom"/>
</dbReference>
<dbReference type="SMART" id="SM00388">
    <property type="entry name" value="HisKA"/>
    <property type="match status" value="1"/>
</dbReference>
<dbReference type="EMBL" id="CP063356">
    <property type="protein sequence ID" value="QOY37116.1"/>
    <property type="molecule type" value="Genomic_DNA"/>
</dbReference>
<evidence type="ECO:0000259" key="9">
    <source>
        <dbReference type="PROSITE" id="PS50109"/>
    </source>
</evidence>
<dbReference type="Gene3D" id="3.30.450.40">
    <property type="match status" value="1"/>
</dbReference>
<reference evidence="11 12" key="2">
    <citation type="journal article" date="2017" name="Genome Announc.">
        <title>Draft Genome Sequences of Four Alkaliphilic Bacteria Belonging to the Anaerobacillus Genus.</title>
        <authorList>
            <person name="Bassil N.M."/>
            <person name="Lloyd J.R."/>
        </authorList>
    </citation>
    <scope>NUCLEOTIDE SEQUENCE [LARGE SCALE GENOMIC DNA]</scope>
    <source>
        <strain evidence="11 12">NB2006</strain>
    </source>
</reference>
<keyword evidence="6" id="KW-0418">Kinase</keyword>
<dbReference type="Pfam" id="PF02518">
    <property type="entry name" value="HATPase_c"/>
    <property type="match status" value="1"/>
</dbReference>
<dbReference type="EC" id="2.7.13.3" evidence="2"/>
<dbReference type="Pfam" id="PF00989">
    <property type="entry name" value="PAS"/>
    <property type="match status" value="1"/>
</dbReference>
<evidence type="ECO:0000256" key="7">
    <source>
        <dbReference type="ARBA" id="ARBA00022840"/>
    </source>
</evidence>
<evidence type="ECO:0000313" key="11">
    <source>
        <dbReference type="EMBL" id="QOY37116.1"/>
    </source>
</evidence>
<dbReference type="Gene3D" id="3.30.450.20">
    <property type="entry name" value="PAS domain"/>
    <property type="match status" value="1"/>
</dbReference>
<dbReference type="InterPro" id="IPR003594">
    <property type="entry name" value="HATPase_dom"/>
</dbReference>
<dbReference type="RefSeq" id="WP_071318861.1">
    <property type="nucleotide sequence ID" value="NZ_CP063356.2"/>
</dbReference>
<dbReference type="InterPro" id="IPR036097">
    <property type="entry name" value="HisK_dim/P_sf"/>
</dbReference>
<dbReference type="Gene3D" id="1.10.287.130">
    <property type="match status" value="1"/>
</dbReference>
<keyword evidence="12" id="KW-1185">Reference proteome</keyword>